<evidence type="ECO:0000256" key="1">
    <source>
        <dbReference type="ARBA" id="ARBA00004370"/>
    </source>
</evidence>
<sequence length="810" mass="93048">MKLFLIYILIVSCSANLFSQIEEIRIMDIAVEGNQRLTAQDVQRNARLYKGMSIKGPEIQQAIKRLWNLNRFGNIQILVDDETDEGIYLRIVVEENPTLGEVEYEGNKKKSKRTLNEELELTTGQILSEYVVFEAMEKIKSLYAEKNYHSVSIDTVYSPGEKEFSQNLKFIINEGKKTKIQKIIFEGNDVFSDNKLARIFKENKAKKWYAPWRGSWKKDLLQSDKDLLSTFYKNKGYRDFYIIDENIQLSENGKGYAIVFNVYEGPQYKIRNLSWEGNYIHKDHELSARLGFEKGDVYIHDNFQMALSERVSPLYTDAGYFYFQVNPIYTPVGEDSLDIHFDVVENQIVHVRKIHIKGNEKTHENVIRRELRVYPGDLFSRKKLMDSYRDIFMLNFFENVIPDVVPVSEDEIDIQLEVFEKSTGQANFSMGYNAVYKFTGGGGFEFPNFRGRGQTLSINYQRGLNAGSNTNSSSYYSSNNYGSQNTAAYQSFSISFTEPWLFDTPNLVGGSYFYTERGQGQGNYLPFDIHQHGGSLRWGRRFKWPDYFFRGSWMIRGSQNKYIADNPADFSQGFNLDDISIAEEDGFYSFTSSGVSFTQVITRDSRNHPEFPTSGSRSIWTSTLSGSFLGGNQDYHKHELDFSWFTPIHKKFTISQIFKMGMLEKIEGDDGERSIIPPSTRFVMGGTGIPYGEMLRGYTENRVGPFGSTSGGDVMLKYSLEFRLSLSENPTIYALSFFDMGNVWSGFDVLDPFDLKRSAGVGIRVFIPMLGMLGYDIGYGFDATEYDAYMNLGKSEPHGWEYHLIFGMPF</sequence>
<name>A0A381RMS8_9ZZZZ</name>
<dbReference type="PIRSF" id="PIRSF006076">
    <property type="entry name" value="OM_assembly_OMP85"/>
    <property type="match status" value="1"/>
</dbReference>
<evidence type="ECO:0008006" key="10">
    <source>
        <dbReference type="Google" id="ProtNLM"/>
    </source>
</evidence>
<dbReference type="GO" id="GO:0071709">
    <property type="term" value="P:membrane assembly"/>
    <property type="evidence" value="ECO:0007669"/>
    <property type="project" value="InterPro"/>
</dbReference>
<dbReference type="InterPro" id="IPR039910">
    <property type="entry name" value="D15-like"/>
</dbReference>
<keyword evidence="2" id="KW-0812">Transmembrane</keyword>
<feature type="domain" description="POTRA" evidence="8">
    <location>
        <begin position="179"/>
        <end position="265"/>
    </location>
</feature>
<keyword evidence="5" id="KW-0472">Membrane</keyword>
<evidence type="ECO:0000256" key="2">
    <source>
        <dbReference type="ARBA" id="ARBA00022692"/>
    </source>
</evidence>
<dbReference type="Pfam" id="PF01103">
    <property type="entry name" value="Omp85"/>
    <property type="match status" value="1"/>
</dbReference>
<protein>
    <recommendedName>
        <fullName evidence="10">Outer membrane protein assembly factor BamA</fullName>
    </recommendedName>
</protein>
<feature type="domain" description="Bacterial surface antigen (D15)" evidence="7">
    <location>
        <begin position="448"/>
        <end position="787"/>
    </location>
</feature>
<dbReference type="NCBIfam" id="TIGR03303">
    <property type="entry name" value="OM_YaeT"/>
    <property type="match status" value="1"/>
</dbReference>
<dbReference type="InterPro" id="IPR023707">
    <property type="entry name" value="OM_assembly_BamA"/>
</dbReference>
<keyword evidence="4" id="KW-0677">Repeat</keyword>
<feature type="domain" description="POTRA" evidence="8">
    <location>
        <begin position="25"/>
        <end position="95"/>
    </location>
</feature>
<dbReference type="GO" id="GO:0019867">
    <property type="term" value="C:outer membrane"/>
    <property type="evidence" value="ECO:0007669"/>
    <property type="project" value="InterPro"/>
</dbReference>
<evidence type="ECO:0000256" key="4">
    <source>
        <dbReference type="ARBA" id="ARBA00022737"/>
    </source>
</evidence>
<organism evidence="9">
    <name type="scientific">marine metagenome</name>
    <dbReference type="NCBI Taxonomy" id="408172"/>
    <lineage>
        <taxon>unclassified sequences</taxon>
        <taxon>metagenomes</taxon>
        <taxon>ecological metagenomes</taxon>
    </lineage>
</organism>
<gene>
    <name evidence="9" type="ORF">METZ01_LOCUS45408</name>
</gene>
<accession>A0A381RMS8</accession>
<dbReference type="InterPro" id="IPR000184">
    <property type="entry name" value="Bac_surfAg_D15"/>
</dbReference>
<evidence type="ECO:0000313" key="9">
    <source>
        <dbReference type="EMBL" id="SUZ92554.1"/>
    </source>
</evidence>
<evidence type="ECO:0000259" key="8">
    <source>
        <dbReference type="Pfam" id="PF07244"/>
    </source>
</evidence>
<evidence type="ECO:0000259" key="7">
    <source>
        <dbReference type="Pfam" id="PF01103"/>
    </source>
</evidence>
<evidence type="ECO:0000256" key="3">
    <source>
        <dbReference type="ARBA" id="ARBA00022729"/>
    </source>
</evidence>
<keyword evidence="3" id="KW-0732">Signal</keyword>
<dbReference type="EMBL" id="UINC01002068">
    <property type="protein sequence ID" value="SUZ92554.1"/>
    <property type="molecule type" value="Genomic_DNA"/>
</dbReference>
<dbReference type="PANTHER" id="PTHR12815:SF47">
    <property type="entry name" value="TRANSLOCATION AND ASSEMBLY MODULE SUBUNIT TAMA"/>
    <property type="match status" value="1"/>
</dbReference>
<comment type="subcellular location">
    <subcellularLocation>
        <location evidence="1">Membrane</location>
    </subcellularLocation>
</comment>
<keyword evidence="6" id="KW-0998">Cell outer membrane</keyword>
<feature type="domain" description="POTRA" evidence="8">
    <location>
        <begin position="350"/>
        <end position="420"/>
    </location>
</feature>
<reference evidence="9" key="1">
    <citation type="submission" date="2018-05" db="EMBL/GenBank/DDBJ databases">
        <authorList>
            <person name="Lanie J.A."/>
            <person name="Ng W.-L."/>
            <person name="Kazmierczak K.M."/>
            <person name="Andrzejewski T.M."/>
            <person name="Davidsen T.M."/>
            <person name="Wayne K.J."/>
            <person name="Tettelin H."/>
            <person name="Glass J.I."/>
            <person name="Rusch D."/>
            <person name="Podicherti R."/>
            <person name="Tsui H.-C.T."/>
            <person name="Winkler M.E."/>
        </authorList>
    </citation>
    <scope>NUCLEOTIDE SEQUENCE</scope>
</reference>
<dbReference type="AlphaFoldDB" id="A0A381RMS8"/>
<evidence type="ECO:0000256" key="6">
    <source>
        <dbReference type="ARBA" id="ARBA00023237"/>
    </source>
</evidence>
<proteinExistence type="predicted"/>
<dbReference type="Gene3D" id="2.40.160.50">
    <property type="entry name" value="membrane protein fhac: a member of the omp85/tpsb transporter family"/>
    <property type="match status" value="1"/>
</dbReference>
<dbReference type="InterPro" id="IPR010827">
    <property type="entry name" value="BamA/TamA_POTRA"/>
</dbReference>
<dbReference type="PANTHER" id="PTHR12815">
    <property type="entry name" value="SORTING AND ASSEMBLY MACHINERY SAMM50 PROTEIN FAMILY MEMBER"/>
    <property type="match status" value="1"/>
</dbReference>
<evidence type="ECO:0000256" key="5">
    <source>
        <dbReference type="ARBA" id="ARBA00023136"/>
    </source>
</evidence>
<feature type="domain" description="POTRA" evidence="8">
    <location>
        <begin position="97"/>
        <end position="175"/>
    </location>
</feature>
<dbReference type="Pfam" id="PF07244">
    <property type="entry name" value="POTRA"/>
    <property type="match status" value="5"/>
</dbReference>
<dbReference type="Gene3D" id="3.10.20.310">
    <property type="entry name" value="membrane protein fhac"/>
    <property type="match status" value="5"/>
</dbReference>
<feature type="domain" description="POTRA" evidence="8">
    <location>
        <begin position="268"/>
        <end position="345"/>
    </location>
</feature>